<proteinExistence type="predicted"/>
<name>A0ABD0JZA7_9CAEN</name>
<accession>A0ABD0JZA7</accession>
<protein>
    <submittedName>
        <fullName evidence="1">Uncharacterized protein</fullName>
    </submittedName>
</protein>
<evidence type="ECO:0000313" key="1">
    <source>
        <dbReference type="EMBL" id="KAK7480349.1"/>
    </source>
</evidence>
<sequence length="145" mass="16692">MQCHRRRVWRADQRNQHDNCASFESSRYRLSVNEELATWFAGCYDRKKYILRIAGLRMSRNSMQTNPRLQWMYALISLQIPGKECGLLMQTTNYRYVFAAINVSLTPFSDLYLELDANSAADRHLHASPSCSCGGDQAEDCQQTG</sequence>
<keyword evidence="2" id="KW-1185">Reference proteome</keyword>
<organism evidence="1 2">
    <name type="scientific">Batillaria attramentaria</name>
    <dbReference type="NCBI Taxonomy" id="370345"/>
    <lineage>
        <taxon>Eukaryota</taxon>
        <taxon>Metazoa</taxon>
        <taxon>Spiralia</taxon>
        <taxon>Lophotrochozoa</taxon>
        <taxon>Mollusca</taxon>
        <taxon>Gastropoda</taxon>
        <taxon>Caenogastropoda</taxon>
        <taxon>Sorbeoconcha</taxon>
        <taxon>Cerithioidea</taxon>
        <taxon>Batillariidae</taxon>
        <taxon>Batillaria</taxon>
    </lineage>
</organism>
<reference evidence="1 2" key="1">
    <citation type="journal article" date="2023" name="Sci. Data">
        <title>Genome assembly of the Korean intertidal mud-creeper Batillaria attramentaria.</title>
        <authorList>
            <person name="Patra A.K."/>
            <person name="Ho P.T."/>
            <person name="Jun S."/>
            <person name="Lee S.J."/>
            <person name="Kim Y."/>
            <person name="Won Y.J."/>
        </authorList>
    </citation>
    <scope>NUCLEOTIDE SEQUENCE [LARGE SCALE GENOMIC DNA]</scope>
    <source>
        <strain evidence="1">Wonlab-2016</strain>
    </source>
</reference>
<evidence type="ECO:0000313" key="2">
    <source>
        <dbReference type="Proteomes" id="UP001519460"/>
    </source>
</evidence>
<gene>
    <name evidence="1" type="ORF">BaRGS_00028396</name>
</gene>
<comment type="caution">
    <text evidence="1">The sequence shown here is derived from an EMBL/GenBank/DDBJ whole genome shotgun (WGS) entry which is preliminary data.</text>
</comment>
<dbReference type="Proteomes" id="UP001519460">
    <property type="component" value="Unassembled WGS sequence"/>
</dbReference>
<dbReference type="EMBL" id="JACVVK020000283">
    <property type="protein sequence ID" value="KAK7480349.1"/>
    <property type="molecule type" value="Genomic_DNA"/>
</dbReference>
<dbReference type="AlphaFoldDB" id="A0ABD0JZA7"/>